<accession>A0A059KV10</accession>
<reference evidence="1 2" key="1">
    <citation type="submission" date="2013-12" db="EMBL/GenBank/DDBJ databases">
        <authorList>
            <person name="Formusa P.A."/>
            <person name="Habash M."/>
            <person name="Lee H."/>
            <person name="Trevors J.T."/>
        </authorList>
    </citation>
    <scope>NUCLEOTIDE SEQUENCE [LARGE SCALE GENOMIC DNA]</scope>
    <source>
        <strain evidence="1 2">PD30</strain>
    </source>
</reference>
<name>A0A059KV10_9PSED</name>
<dbReference type="EMBL" id="AZQQ01000108">
    <property type="protein sequence ID" value="KDD65579.1"/>
    <property type="molecule type" value="Genomic_DNA"/>
</dbReference>
<proteinExistence type="predicted"/>
<dbReference type="RefSeq" id="WP_033061587.1">
    <property type="nucleotide sequence ID" value="NZ_AZQQ01000108.1"/>
</dbReference>
<organism evidence="1 2">
    <name type="scientific">Pseudomonas mandelii PD30</name>
    <dbReference type="NCBI Taxonomy" id="1419583"/>
    <lineage>
        <taxon>Bacteria</taxon>
        <taxon>Pseudomonadati</taxon>
        <taxon>Pseudomonadota</taxon>
        <taxon>Gammaproteobacteria</taxon>
        <taxon>Pseudomonadales</taxon>
        <taxon>Pseudomonadaceae</taxon>
        <taxon>Pseudomonas</taxon>
    </lineage>
</organism>
<dbReference type="AlphaFoldDB" id="A0A059KV10"/>
<protein>
    <submittedName>
        <fullName evidence="1">Phage tail protein</fullName>
    </submittedName>
</protein>
<comment type="caution">
    <text evidence="1">The sequence shown here is derived from an EMBL/GenBank/DDBJ whole genome shotgun (WGS) entry which is preliminary data.</text>
</comment>
<gene>
    <name evidence="1" type="ORF">V466_28075</name>
</gene>
<evidence type="ECO:0000313" key="2">
    <source>
        <dbReference type="Proteomes" id="UP000026739"/>
    </source>
</evidence>
<evidence type="ECO:0000313" key="1">
    <source>
        <dbReference type="EMBL" id="KDD65579.1"/>
    </source>
</evidence>
<dbReference type="Proteomes" id="UP000026739">
    <property type="component" value="Unassembled WGS sequence"/>
</dbReference>
<sequence>MTIWAKWVDQDQRFLFLGSDNGGVEITLEEHAALLQGQSDGKRIEADAGGAPVLVDPPLPSPEFFAGVERAWRDGQLAATDGVVSRHRDELEEDLETTLTPTQYTELQAYRRDLRNWPEAGEFPLIEHRPPAPGWLAGPLQ</sequence>
<dbReference type="eggNOG" id="ENOG5033GX7">
    <property type="taxonomic scope" value="Bacteria"/>
</dbReference>